<organism evidence="1 2">
    <name type="scientific">Musa troglodytarum</name>
    <name type="common">fe'i banana</name>
    <dbReference type="NCBI Taxonomy" id="320322"/>
    <lineage>
        <taxon>Eukaryota</taxon>
        <taxon>Viridiplantae</taxon>
        <taxon>Streptophyta</taxon>
        <taxon>Embryophyta</taxon>
        <taxon>Tracheophyta</taxon>
        <taxon>Spermatophyta</taxon>
        <taxon>Magnoliopsida</taxon>
        <taxon>Liliopsida</taxon>
        <taxon>Zingiberales</taxon>
        <taxon>Musaceae</taxon>
        <taxon>Musa</taxon>
    </lineage>
</organism>
<proteinExistence type="predicted"/>
<accession>A0A9E7EHL8</accession>
<name>A0A9E7EHL8_9LILI</name>
<evidence type="ECO:0000313" key="2">
    <source>
        <dbReference type="Proteomes" id="UP001055439"/>
    </source>
</evidence>
<sequence length="179" mass="19658">MCFPHDLAMSETQVFNAVVVRHTFGGGLVPAKTAARHAAPATSLNKRRESEEAAGKSMALNLLLVFRDSYRTRKHCLNCQEVRSLPLDEHKLFATMRHSVKSERNDGRNRKEDLLGEGVTIQNSGGAFSGTLSSTPASSKTLGSRTMASLVSQQQTRVFRQHRMIRSRVLSAAKGDGSF</sequence>
<gene>
    <name evidence="1" type="ORF">MUK42_35355</name>
</gene>
<reference evidence="1" key="1">
    <citation type="submission" date="2022-05" db="EMBL/GenBank/DDBJ databases">
        <title>The Musa troglodytarum L. genome provides insights into the mechanism of non-climacteric behaviour and enrichment of carotenoids.</title>
        <authorList>
            <person name="Wang J."/>
        </authorList>
    </citation>
    <scope>NUCLEOTIDE SEQUENCE</scope>
    <source>
        <tissue evidence="1">Leaf</tissue>
    </source>
</reference>
<dbReference type="Proteomes" id="UP001055439">
    <property type="component" value="Chromosome 1"/>
</dbReference>
<protein>
    <submittedName>
        <fullName evidence="1">Uncharacterized protein</fullName>
    </submittedName>
</protein>
<keyword evidence="2" id="KW-1185">Reference proteome</keyword>
<dbReference type="EMBL" id="CP097502">
    <property type="protein sequence ID" value="URD76038.1"/>
    <property type="molecule type" value="Genomic_DNA"/>
</dbReference>
<dbReference type="AlphaFoldDB" id="A0A9E7EHL8"/>
<evidence type="ECO:0000313" key="1">
    <source>
        <dbReference type="EMBL" id="URD76038.1"/>
    </source>
</evidence>